<keyword evidence="2" id="KW-1185">Reference proteome</keyword>
<proteinExistence type="predicted"/>
<dbReference type="Proteomes" id="UP001234297">
    <property type="component" value="Chromosome 6"/>
</dbReference>
<comment type="caution">
    <text evidence="1">The sequence shown here is derived from an EMBL/GenBank/DDBJ whole genome shotgun (WGS) entry which is preliminary data.</text>
</comment>
<reference evidence="1 2" key="1">
    <citation type="journal article" date="2022" name="Hortic Res">
        <title>A haplotype resolved chromosomal level avocado genome allows analysis of novel avocado genes.</title>
        <authorList>
            <person name="Nath O."/>
            <person name="Fletcher S.J."/>
            <person name="Hayward A."/>
            <person name="Shaw L.M."/>
            <person name="Masouleh A.K."/>
            <person name="Furtado A."/>
            <person name="Henry R.J."/>
            <person name="Mitter N."/>
        </authorList>
    </citation>
    <scope>NUCLEOTIDE SEQUENCE [LARGE SCALE GENOMIC DNA]</scope>
    <source>
        <strain evidence="2">cv. Hass</strain>
    </source>
</reference>
<sequence length="655" mass="71020">MASACVNNIGMSPESFLDCPSCPSYGWLSPRISFSRDASDDGSKIAGLTALPEDAAEKPDLDAAGKDLIDFEFRLDDPVTMLPADELFSDGKLVPLQLAAIRPASDPASEAPFGVIRSVRSPGAVVKSRLTAEISGADQYVFSPKAPRCSSRWRELLGLKKIQNPKPELQKSASVPTKNPNPKSLKHFLHRSTKSSLDSSLSLPLLRDSDSESVSISSRLSLSSSSSSGPDHEDLPRLSLDSEKPNPNSNILPSTKNPPRLRMKPRPVSDPTVRVGRSPMRRSATPSDQTVRIGRSPMRRAPESTAIPARGVSVDSPRMNSSGKIVFQSLERSSSSPSSFNGGSRNGKTRGMERSAGRFSGSDSSFRLRKERAAQEARAFTGAGTIGFDWGKSIQRCKLQQCLQDTAERVDPAMNPHLRRIHYVLVLVFLDMAGLDICVGRISVQNSSPPSFCDGLLLSDLEQQPDQVVGEDILFSDSIFVLCYRTTGGGGLHRQLAPATVRQLQSSSLGPCNPKNPSLFRWNDLDFPVSTFHAVVFSNNAEALPTRGDGKESLRRLAAWHDGSAKPAAITFSGSSNDGHNSSAPLVGIVTKLSSLAEIRFENTRSIFASACLFLLQKPETKRKKRKDTTEIVRKVLDGNDFIVRLAMVLPPIAS</sequence>
<evidence type="ECO:0000313" key="2">
    <source>
        <dbReference type="Proteomes" id="UP001234297"/>
    </source>
</evidence>
<protein>
    <submittedName>
        <fullName evidence="1">Uncharacterized protein</fullName>
    </submittedName>
</protein>
<name>A0ACC2L1Q2_PERAE</name>
<gene>
    <name evidence="1" type="ORF">MRB53_020652</name>
</gene>
<evidence type="ECO:0000313" key="1">
    <source>
        <dbReference type="EMBL" id="KAJ8627345.1"/>
    </source>
</evidence>
<organism evidence="1 2">
    <name type="scientific">Persea americana</name>
    <name type="common">Avocado</name>
    <dbReference type="NCBI Taxonomy" id="3435"/>
    <lineage>
        <taxon>Eukaryota</taxon>
        <taxon>Viridiplantae</taxon>
        <taxon>Streptophyta</taxon>
        <taxon>Embryophyta</taxon>
        <taxon>Tracheophyta</taxon>
        <taxon>Spermatophyta</taxon>
        <taxon>Magnoliopsida</taxon>
        <taxon>Magnoliidae</taxon>
        <taxon>Laurales</taxon>
        <taxon>Lauraceae</taxon>
        <taxon>Persea</taxon>
    </lineage>
</organism>
<accession>A0ACC2L1Q2</accession>
<dbReference type="EMBL" id="CM056814">
    <property type="protein sequence ID" value="KAJ8627345.1"/>
    <property type="molecule type" value="Genomic_DNA"/>
</dbReference>